<evidence type="ECO:0000259" key="1">
    <source>
        <dbReference type="Pfam" id="PF13192"/>
    </source>
</evidence>
<dbReference type="PANTHER" id="PTHR36450">
    <property type="entry name" value="THIOREDOXIN"/>
    <property type="match status" value="1"/>
</dbReference>
<dbReference type="PANTHER" id="PTHR36450:SF1">
    <property type="entry name" value="THIOREDOXIN"/>
    <property type="match status" value="1"/>
</dbReference>
<reference evidence="2 3" key="1">
    <citation type="journal article" date="2016" name="Appl. Environ. Microbiol.">
        <title>Function and Phylogeny of Bacterial Butyryl Coenzyme A:Acetate Transferases and Their Diversity in the Proximal Colon of Swine.</title>
        <authorList>
            <person name="Trachsel J."/>
            <person name="Bayles D.O."/>
            <person name="Looft T."/>
            <person name="Levine U.Y."/>
            <person name="Allen H.K."/>
        </authorList>
    </citation>
    <scope>NUCLEOTIDE SEQUENCE [LARGE SCALE GENOMIC DNA]</scope>
    <source>
        <strain evidence="2 3">68-3-10</strain>
    </source>
</reference>
<dbReference type="SUPFAM" id="SSF52833">
    <property type="entry name" value="Thioredoxin-like"/>
    <property type="match status" value="1"/>
</dbReference>
<organism evidence="2 3">
    <name type="scientific">Hornefia porci</name>
    <dbReference type="NCBI Taxonomy" id="2652292"/>
    <lineage>
        <taxon>Bacteria</taxon>
        <taxon>Bacillati</taxon>
        <taxon>Bacillota</taxon>
        <taxon>Clostridia</taxon>
        <taxon>Peptostreptococcales</taxon>
        <taxon>Anaerovoracaceae</taxon>
        <taxon>Hornefia</taxon>
    </lineage>
</organism>
<accession>A0A1Q9JFA3</accession>
<keyword evidence="3" id="KW-1185">Reference proteome</keyword>
<sequence>MALFGKKKEEKITKTACCCGETAGQQSNGACCCGETAEQQSGGACCCGEDAAGGISNIKVLGTGCKSCRAQYENAKKAVEQSGLSVEVEYITDIEKVMEYSVMSMPALVVNDRVVSAGKVLKPEEIEQYIGSGAAE</sequence>
<dbReference type="Pfam" id="PF13192">
    <property type="entry name" value="Thioredoxin_3"/>
    <property type="match status" value="1"/>
</dbReference>
<dbReference type="Proteomes" id="UP000187404">
    <property type="component" value="Unassembled WGS sequence"/>
</dbReference>
<dbReference type="RefSeq" id="WP_075711941.1">
    <property type="nucleotide sequence ID" value="NZ_MJIE01000001.1"/>
</dbReference>
<dbReference type="Gene3D" id="3.40.30.10">
    <property type="entry name" value="Glutaredoxin"/>
    <property type="match status" value="1"/>
</dbReference>
<protein>
    <recommendedName>
        <fullName evidence="1">Thioredoxin-like fold domain-containing protein</fullName>
    </recommendedName>
</protein>
<dbReference type="InterPro" id="IPR005243">
    <property type="entry name" value="THIRX-like_proc"/>
</dbReference>
<dbReference type="OrthoDB" id="9800630at2"/>
<dbReference type="InterPro" id="IPR012336">
    <property type="entry name" value="Thioredoxin-like_fold"/>
</dbReference>
<dbReference type="STRING" id="1261640.BHK98_01790"/>
<feature type="domain" description="Thioredoxin-like fold" evidence="1">
    <location>
        <begin position="57"/>
        <end position="130"/>
    </location>
</feature>
<dbReference type="AlphaFoldDB" id="A0A1Q9JFA3"/>
<evidence type="ECO:0000313" key="2">
    <source>
        <dbReference type="EMBL" id="OLR54922.1"/>
    </source>
</evidence>
<comment type="caution">
    <text evidence="2">The sequence shown here is derived from an EMBL/GenBank/DDBJ whole genome shotgun (WGS) entry which is preliminary data.</text>
</comment>
<gene>
    <name evidence="2" type="ORF">BHK98_01790</name>
</gene>
<dbReference type="EMBL" id="MJIE01000001">
    <property type="protein sequence ID" value="OLR54922.1"/>
    <property type="molecule type" value="Genomic_DNA"/>
</dbReference>
<dbReference type="NCBIfam" id="TIGR00412">
    <property type="entry name" value="redox_disulf_2"/>
    <property type="match status" value="1"/>
</dbReference>
<name>A0A1Q9JFA3_9FIRM</name>
<proteinExistence type="predicted"/>
<evidence type="ECO:0000313" key="3">
    <source>
        <dbReference type="Proteomes" id="UP000187404"/>
    </source>
</evidence>
<dbReference type="InterPro" id="IPR036249">
    <property type="entry name" value="Thioredoxin-like_sf"/>
</dbReference>